<accession>I0I169</accession>
<evidence type="ECO:0000256" key="3">
    <source>
        <dbReference type="ARBA" id="ARBA00022829"/>
    </source>
</evidence>
<evidence type="ECO:0000313" key="6">
    <source>
        <dbReference type="Proteomes" id="UP000007880"/>
    </source>
</evidence>
<dbReference type="STRING" id="926550.CLDAP_09670"/>
<dbReference type="Gene3D" id="1.10.10.10">
    <property type="entry name" value="Winged helix-like DNA-binding domain superfamily/Winged helix DNA-binding domain"/>
    <property type="match status" value="2"/>
</dbReference>
<dbReference type="KEGG" id="cap:CLDAP_09670"/>
<dbReference type="Proteomes" id="UP000007880">
    <property type="component" value="Chromosome"/>
</dbReference>
<evidence type="ECO:0000313" key="5">
    <source>
        <dbReference type="EMBL" id="BAL99006.1"/>
    </source>
</evidence>
<proteinExistence type="predicted"/>
<dbReference type="InterPro" id="IPR036388">
    <property type="entry name" value="WH-like_DNA-bd_sf"/>
</dbReference>
<dbReference type="Pfam" id="PF04079">
    <property type="entry name" value="SMC_ScpB"/>
    <property type="match status" value="1"/>
</dbReference>
<dbReference type="EMBL" id="AP012337">
    <property type="protein sequence ID" value="BAL99006.1"/>
    <property type="molecule type" value="Genomic_DNA"/>
</dbReference>
<dbReference type="SUPFAM" id="SSF46785">
    <property type="entry name" value="Winged helix' DNA-binding domain"/>
    <property type="match status" value="2"/>
</dbReference>
<dbReference type="PANTHER" id="PTHR34298">
    <property type="entry name" value="SEGREGATION AND CONDENSATION PROTEIN B"/>
    <property type="match status" value="1"/>
</dbReference>
<dbReference type="PATRIC" id="fig|926550.5.peg.1019"/>
<keyword evidence="4" id="KW-0131">Cell cycle</keyword>
<keyword evidence="1" id="KW-0963">Cytoplasm</keyword>
<dbReference type="AlphaFoldDB" id="I0I169"/>
<dbReference type="NCBIfam" id="TIGR00281">
    <property type="entry name" value="SMC-Scp complex subunit ScpB"/>
    <property type="match status" value="1"/>
</dbReference>
<reference evidence="5 6" key="1">
    <citation type="submission" date="2012-02" db="EMBL/GenBank/DDBJ databases">
        <title>Complete genome sequence of Caldilinea aerophila DSM 14535 (= NBRC 102666).</title>
        <authorList>
            <person name="Oguchi A."/>
            <person name="Hosoyama A."/>
            <person name="Sekine M."/>
            <person name="Fukai R."/>
            <person name="Kato Y."/>
            <person name="Nakamura S."/>
            <person name="Hanada S."/>
            <person name="Yamazaki S."/>
            <person name="Fujita N."/>
        </authorList>
    </citation>
    <scope>NUCLEOTIDE SEQUENCE [LARGE SCALE GENOMIC DNA]</scope>
    <source>
        <strain evidence="6">DSM 14535 / JCM 11387 / NBRC 104270 / STL-6-O1</strain>
    </source>
</reference>
<dbReference type="eggNOG" id="COG1386">
    <property type="taxonomic scope" value="Bacteria"/>
</dbReference>
<evidence type="ECO:0000256" key="1">
    <source>
        <dbReference type="ARBA" id="ARBA00022490"/>
    </source>
</evidence>
<dbReference type="InterPro" id="IPR036390">
    <property type="entry name" value="WH_DNA-bd_sf"/>
</dbReference>
<dbReference type="GO" id="GO:0051304">
    <property type="term" value="P:chromosome separation"/>
    <property type="evidence" value="ECO:0007669"/>
    <property type="project" value="InterPro"/>
</dbReference>
<sequence>MTLEPREALQPALDIATETAARILTAESESGQLLVRMGSVSMPLLSALESLLFVADAPVEAEELARVVNAPVEVVERHVRALGELYRAQHRGLRIAERNGRFQMVSAPEAGELIEAFLNLDATTRLSAPALETLAIIAYRQPVTRAQIEAVRGVDCSGVLRSLLQRGLIEEIDRLDAPGRPVRYGVTDLFLQHFGLTSLQELPPLEPQEAEQIDAALGATPKDAPAP</sequence>
<protein>
    <submittedName>
        <fullName evidence="5">Segregation and condensation protein B</fullName>
    </submittedName>
</protein>
<evidence type="ECO:0000256" key="2">
    <source>
        <dbReference type="ARBA" id="ARBA00022618"/>
    </source>
</evidence>
<dbReference type="PANTHER" id="PTHR34298:SF2">
    <property type="entry name" value="SEGREGATION AND CONDENSATION PROTEIN B"/>
    <property type="match status" value="1"/>
</dbReference>
<evidence type="ECO:0000256" key="4">
    <source>
        <dbReference type="ARBA" id="ARBA00023306"/>
    </source>
</evidence>
<dbReference type="OrthoDB" id="9806226at2"/>
<organism evidence="5 6">
    <name type="scientific">Caldilinea aerophila (strain DSM 14535 / JCM 11387 / NBRC 104270 / STL-6-O1)</name>
    <dbReference type="NCBI Taxonomy" id="926550"/>
    <lineage>
        <taxon>Bacteria</taxon>
        <taxon>Bacillati</taxon>
        <taxon>Chloroflexota</taxon>
        <taxon>Caldilineae</taxon>
        <taxon>Caldilineales</taxon>
        <taxon>Caldilineaceae</taxon>
        <taxon>Caldilinea</taxon>
    </lineage>
</organism>
<keyword evidence="3" id="KW-0159">Chromosome partition</keyword>
<dbReference type="HOGENOM" id="CLU_045647_5_3_0"/>
<name>I0I169_CALAS</name>
<keyword evidence="2" id="KW-0132">Cell division</keyword>
<keyword evidence="6" id="KW-1185">Reference proteome</keyword>
<gene>
    <name evidence="5" type="primary">scpB</name>
    <name evidence="5" type="ordered locus">CLDAP_09670</name>
</gene>
<dbReference type="GO" id="GO:0051301">
    <property type="term" value="P:cell division"/>
    <property type="evidence" value="ECO:0007669"/>
    <property type="project" value="UniProtKB-KW"/>
</dbReference>
<dbReference type="InterPro" id="IPR005234">
    <property type="entry name" value="ScpB_csome_segregation"/>
</dbReference>